<sequence>MNPIGRQTFLSRDETRQFCRQTSSFCKAARVAQDRKDPPHARQDLPLPCPVNLHHHNFSHGNEIGWVGESISLPEQKTNAVL</sequence>
<proteinExistence type="predicted"/>
<keyword evidence="2" id="KW-1185">Reference proteome</keyword>
<accession>A0ABN7AA93</accession>
<reference evidence="1 2" key="1">
    <citation type="submission" date="2023-09" db="EMBL/GenBank/DDBJ databases">
        <title>Nesidiocoris tenuis whole genome shotgun sequence.</title>
        <authorList>
            <person name="Shibata T."/>
            <person name="Shimoda M."/>
            <person name="Kobayashi T."/>
            <person name="Uehara T."/>
        </authorList>
    </citation>
    <scope>NUCLEOTIDE SEQUENCE [LARGE SCALE GENOMIC DNA]</scope>
    <source>
        <strain evidence="1 2">Japan</strain>
    </source>
</reference>
<gene>
    <name evidence="1" type="ORF">NTJ_00950</name>
</gene>
<evidence type="ECO:0000313" key="2">
    <source>
        <dbReference type="Proteomes" id="UP001307889"/>
    </source>
</evidence>
<dbReference type="Proteomes" id="UP001307889">
    <property type="component" value="Chromosome 1"/>
</dbReference>
<name>A0ABN7AA93_9HEMI</name>
<evidence type="ECO:0000313" key="1">
    <source>
        <dbReference type="EMBL" id="BES88142.1"/>
    </source>
</evidence>
<organism evidence="1 2">
    <name type="scientific">Nesidiocoris tenuis</name>
    <dbReference type="NCBI Taxonomy" id="355587"/>
    <lineage>
        <taxon>Eukaryota</taxon>
        <taxon>Metazoa</taxon>
        <taxon>Ecdysozoa</taxon>
        <taxon>Arthropoda</taxon>
        <taxon>Hexapoda</taxon>
        <taxon>Insecta</taxon>
        <taxon>Pterygota</taxon>
        <taxon>Neoptera</taxon>
        <taxon>Paraneoptera</taxon>
        <taxon>Hemiptera</taxon>
        <taxon>Heteroptera</taxon>
        <taxon>Panheteroptera</taxon>
        <taxon>Cimicomorpha</taxon>
        <taxon>Miridae</taxon>
        <taxon>Dicyphina</taxon>
        <taxon>Nesidiocoris</taxon>
    </lineage>
</organism>
<protein>
    <submittedName>
        <fullName evidence="1">Uncharacterized protein</fullName>
    </submittedName>
</protein>
<dbReference type="EMBL" id="AP028909">
    <property type="protein sequence ID" value="BES88142.1"/>
    <property type="molecule type" value="Genomic_DNA"/>
</dbReference>